<dbReference type="Proteomes" id="UP000176050">
    <property type="component" value="Chromosome"/>
</dbReference>
<gene>
    <name evidence="1" type="ORF">LPB138_09615</name>
</gene>
<dbReference type="PANTHER" id="PTHR38471">
    <property type="entry name" value="FOUR HELIX BUNDLE PROTEIN"/>
    <property type="match status" value="1"/>
</dbReference>
<dbReference type="CDD" id="cd16377">
    <property type="entry name" value="23S_rRNA_IVP_like"/>
    <property type="match status" value="1"/>
</dbReference>
<evidence type="ECO:0000313" key="2">
    <source>
        <dbReference type="Proteomes" id="UP000176050"/>
    </source>
</evidence>
<keyword evidence="2" id="KW-1185">Reference proteome</keyword>
<organism evidence="1 2">
    <name type="scientific">Urechidicola croceus</name>
    <dbReference type="NCBI Taxonomy" id="1850246"/>
    <lineage>
        <taxon>Bacteria</taxon>
        <taxon>Pseudomonadati</taxon>
        <taxon>Bacteroidota</taxon>
        <taxon>Flavobacteriia</taxon>
        <taxon>Flavobacteriales</taxon>
        <taxon>Flavobacteriaceae</taxon>
        <taxon>Urechidicola</taxon>
    </lineage>
</organism>
<proteinExistence type="predicted"/>
<evidence type="ECO:0000313" key="1">
    <source>
        <dbReference type="EMBL" id="AOW20913.1"/>
    </source>
</evidence>
<dbReference type="Pfam" id="PF05635">
    <property type="entry name" value="23S_rRNA_IVP"/>
    <property type="match status" value="1"/>
</dbReference>
<dbReference type="OrthoDB" id="9811959at2"/>
<sequence>MNETKFKFEDLKVYQKALGFVDIVYTICNDFPITERYGLYSQFTRAAVSISLNIAEGSGDTDAQFNRFLQIAINSVKECVVCSTIAKRQNFITDKQDFELRENLVELSKMISSLQKYLKKTKDKKTTTITTKD</sequence>
<name>A0A1D8P8M1_9FLAO</name>
<accession>A0A1D8P8M1</accession>
<dbReference type="SUPFAM" id="SSF158446">
    <property type="entry name" value="IVS-encoded protein-like"/>
    <property type="match status" value="1"/>
</dbReference>
<dbReference type="Gene3D" id="1.20.1440.60">
    <property type="entry name" value="23S rRNA-intervening sequence"/>
    <property type="match status" value="1"/>
</dbReference>
<dbReference type="KEGG" id="lul:LPB138_09615"/>
<reference evidence="1 2" key="1">
    <citation type="submission" date="2016-10" db="EMBL/GenBank/DDBJ databases">
        <title>Lutibacter sp. LPB0138, isolated from marine gastropod.</title>
        <authorList>
            <person name="Kim E."/>
            <person name="Yi H."/>
        </authorList>
    </citation>
    <scope>NUCLEOTIDE SEQUENCE [LARGE SCALE GENOMIC DNA]</scope>
    <source>
        <strain evidence="1 2">LPB0138</strain>
    </source>
</reference>
<dbReference type="PANTHER" id="PTHR38471:SF2">
    <property type="entry name" value="FOUR HELIX BUNDLE PROTEIN"/>
    <property type="match status" value="1"/>
</dbReference>
<dbReference type="AlphaFoldDB" id="A0A1D8P8M1"/>
<dbReference type="InterPro" id="IPR012657">
    <property type="entry name" value="23S_rRNA-intervening_sequence"/>
</dbReference>
<protein>
    <submittedName>
        <fullName evidence="1">Four helix bundle protein</fullName>
    </submittedName>
</protein>
<dbReference type="EMBL" id="CP017478">
    <property type="protein sequence ID" value="AOW20913.1"/>
    <property type="molecule type" value="Genomic_DNA"/>
</dbReference>
<dbReference type="InterPro" id="IPR036583">
    <property type="entry name" value="23S_rRNA_IVS_sf"/>
</dbReference>
<dbReference type="STRING" id="1850246.LPB138_09615"/>
<dbReference type="RefSeq" id="WP_070237077.1">
    <property type="nucleotide sequence ID" value="NZ_CP017478.1"/>
</dbReference>
<dbReference type="NCBIfam" id="TIGR02436">
    <property type="entry name" value="four helix bundle protein"/>
    <property type="match status" value="1"/>
</dbReference>